<dbReference type="EMBL" id="MU854363">
    <property type="protein sequence ID" value="KAK4041100.1"/>
    <property type="molecule type" value="Genomic_DNA"/>
</dbReference>
<proteinExistence type="predicted"/>
<protein>
    <submittedName>
        <fullName evidence="1">Uncharacterized protein</fullName>
    </submittedName>
</protein>
<reference evidence="2" key="1">
    <citation type="journal article" date="2023" name="Mol. Phylogenet. Evol.">
        <title>Genome-scale phylogeny and comparative genomics of the fungal order Sordariales.</title>
        <authorList>
            <person name="Hensen N."/>
            <person name="Bonometti L."/>
            <person name="Westerberg I."/>
            <person name="Brannstrom I.O."/>
            <person name="Guillou S."/>
            <person name="Cros-Aarteil S."/>
            <person name="Calhoun S."/>
            <person name="Haridas S."/>
            <person name="Kuo A."/>
            <person name="Mondo S."/>
            <person name="Pangilinan J."/>
            <person name="Riley R."/>
            <person name="LaButti K."/>
            <person name="Andreopoulos B."/>
            <person name="Lipzen A."/>
            <person name="Chen C."/>
            <person name="Yan M."/>
            <person name="Daum C."/>
            <person name="Ng V."/>
            <person name="Clum A."/>
            <person name="Steindorff A."/>
            <person name="Ohm R.A."/>
            <person name="Martin F."/>
            <person name="Silar P."/>
            <person name="Natvig D.O."/>
            <person name="Lalanne C."/>
            <person name="Gautier V."/>
            <person name="Ament-Velasquez S.L."/>
            <person name="Kruys A."/>
            <person name="Hutchinson M.I."/>
            <person name="Powell A.J."/>
            <person name="Barry K."/>
            <person name="Miller A.N."/>
            <person name="Grigoriev I.V."/>
            <person name="Debuchy R."/>
            <person name="Gladieux P."/>
            <person name="Hiltunen Thoren M."/>
            <person name="Johannesson H."/>
        </authorList>
    </citation>
    <scope>NUCLEOTIDE SEQUENCE [LARGE SCALE GENOMIC DNA]</scope>
    <source>
        <strain evidence="2">CBS 284.82</strain>
    </source>
</reference>
<accession>A0AAN6PJH2</accession>
<evidence type="ECO:0000313" key="1">
    <source>
        <dbReference type="EMBL" id="KAK4041100.1"/>
    </source>
</evidence>
<dbReference type="AlphaFoldDB" id="A0AAN6PJH2"/>
<sequence length="73" mass="8247">MPLSTTLEPIFPEFRAPTYFANDKPVLDSNGKPATQPVFPVSTLAWANTRDAEGLSETYWKSAEDPEWFGKRK</sequence>
<dbReference type="Proteomes" id="UP001303115">
    <property type="component" value="Unassembled WGS sequence"/>
</dbReference>
<name>A0AAN6PJH2_9PEZI</name>
<gene>
    <name evidence="1" type="ORF">C8A01DRAFT_34832</name>
</gene>
<organism evidence="1 2">
    <name type="scientific">Parachaetomium inaequale</name>
    <dbReference type="NCBI Taxonomy" id="2588326"/>
    <lineage>
        <taxon>Eukaryota</taxon>
        <taxon>Fungi</taxon>
        <taxon>Dikarya</taxon>
        <taxon>Ascomycota</taxon>
        <taxon>Pezizomycotina</taxon>
        <taxon>Sordariomycetes</taxon>
        <taxon>Sordariomycetidae</taxon>
        <taxon>Sordariales</taxon>
        <taxon>Chaetomiaceae</taxon>
        <taxon>Parachaetomium</taxon>
    </lineage>
</organism>
<keyword evidence="2" id="KW-1185">Reference proteome</keyword>
<evidence type="ECO:0000313" key="2">
    <source>
        <dbReference type="Proteomes" id="UP001303115"/>
    </source>
</evidence>
<comment type="caution">
    <text evidence="1">The sequence shown here is derived from an EMBL/GenBank/DDBJ whole genome shotgun (WGS) entry which is preliminary data.</text>
</comment>